<sequence length="161" mass="18145">MSNLDYFTELGIDKALKPVSTAHKEISQEEYFKLTISPSFPQIPEFAPNQYFYASLSENSISVIARHTTPELFYQAGFVLDRDIEDGTYELQEGSGSKVQARFITPVNFSPVLTGQNGQITLKQNKADKTIEATFEYDMIHKGEVYKVRNGRLVLRATGPL</sequence>
<evidence type="ECO:0000313" key="2">
    <source>
        <dbReference type="Proteomes" id="UP000325779"/>
    </source>
</evidence>
<dbReference type="EMBL" id="CABVIJ010000030">
    <property type="protein sequence ID" value="VVP43070.1"/>
    <property type="molecule type" value="Genomic_DNA"/>
</dbReference>
<dbReference type="Proteomes" id="UP000325779">
    <property type="component" value="Unassembled WGS sequence"/>
</dbReference>
<reference evidence="1 2" key="1">
    <citation type="submission" date="2019-09" db="EMBL/GenBank/DDBJ databases">
        <authorList>
            <person name="Chandra G."/>
            <person name="Truman W A."/>
        </authorList>
    </citation>
    <scope>NUCLEOTIDE SEQUENCE [LARGE SCALE GENOMIC DNA]</scope>
    <source>
        <strain evidence="1">PS732</strain>
    </source>
</reference>
<dbReference type="RefSeq" id="WP_150598174.1">
    <property type="nucleotide sequence ID" value="NZ_CABVIJ010000030.1"/>
</dbReference>
<gene>
    <name evidence="1" type="ORF">PS732_05002</name>
</gene>
<evidence type="ECO:0000313" key="1">
    <source>
        <dbReference type="EMBL" id="VVP43070.1"/>
    </source>
</evidence>
<protein>
    <submittedName>
        <fullName evidence="1">Uncharacterized protein</fullName>
    </submittedName>
</protein>
<comment type="caution">
    <text evidence="1">The sequence shown here is derived from an EMBL/GenBank/DDBJ whole genome shotgun (WGS) entry which is preliminary data.</text>
</comment>
<dbReference type="AlphaFoldDB" id="A0ABD7VMM4"/>
<organism evidence="1 2">
    <name type="scientific">Pseudomonas fluorescens</name>
    <dbReference type="NCBI Taxonomy" id="294"/>
    <lineage>
        <taxon>Bacteria</taxon>
        <taxon>Pseudomonadati</taxon>
        <taxon>Pseudomonadota</taxon>
        <taxon>Gammaproteobacteria</taxon>
        <taxon>Pseudomonadales</taxon>
        <taxon>Pseudomonadaceae</taxon>
        <taxon>Pseudomonas</taxon>
    </lineage>
</organism>
<name>A0ABD7VMM4_PSEFL</name>
<accession>A0ABD7VMM4</accession>
<proteinExistence type="predicted"/>